<accession>A0A2N1NPX8</accession>
<gene>
    <name evidence="1" type="ORF">RhiirC2_773019</name>
</gene>
<dbReference type="SUPFAM" id="SSF58113">
    <property type="entry name" value="Apolipoprotein A-I"/>
    <property type="match status" value="1"/>
</dbReference>
<evidence type="ECO:0000313" key="2">
    <source>
        <dbReference type="Proteomes" id="UP000233469"/>
    </source>
</evidence>
<reference evidence="1 2" key="2">
    <citation type="submission" date="2017-10" db="EMBL/GenBank/DDBJ databases">
        <title>Extensive intraspecific genome diversity in a model arbuscular mycorrhizal fungus.</title>
        <authorList>
            <person name="Chen E.C.H."/>
            <person name="Morin E."/>
            <person name="Baudet D."/>
            <person name="Noel J."/>
            <person name="Ndikumana S."/>
            <person name="Charron P."/>
            <person name="St-Onge C."/>
            <person name="Giorgi J."/>
            <person name="Grigoriev I.V."/>
            <person name="Roux C."/>
            <person name="Martin F.M."/>
            <person name="Corradi N."/>
        </authorList>
    </citation>
    <scope>NUCLEOTIDE SEQUENCE [LARGE SCALE GENOMIC DNA]</scope>
    <source>
        <strain evidence="1 2">C2</strain>
    </source>
</reference>
<organism evidence="1 2">
    <name type="scientific">Rhizophagus irregularis</name>
    <dbReference type="NCBI Taxonomy" id="588596"/>
    <lineage>
        <taxon>Eukaryota</taxon>
        <taxon>Fungi</taxon>
        <taxon>Fungi incertae sedis</taxon>
        <taxon>Mucoromycota</taxon>
        <taxon>Glomeromycotina</taxon>
        <taxon>Glomeromycetes</taxon>
        <taxon>Glomerales</taxon>
        <taxon>Glomeraceae</taxon>
        <taxon>Rhizophagus</taxon>
    </lineage>
</organism>
<protein>
    <submittedName>
        <fullName evidence="1">Uncharacterized protein</fullName>
    </submittedName>
</protein>
<dbReference type="Proteomes" id="UP000233469">
    <property type="component" value="Unassembled WGS sequence"/>
</dbReference>
<name>A0A2N1NPX8_9GLOM</name>
<sequence length="85" mass="10280">MLNKSLPVLTKYRWKLPNKLSDKWDNLQDKLSNKWDNLQNKFSDKWDELQETINYYLQTTIPDETHTFSTTLQFPDVPDEMKPIF</sequence>
<dbReference type="EMBL" id="LLXL01000211">
    <property type="protein sequence ID" value="PKK75950.1"/>
    <property type="molecule type" value="Genomic_DNA"/>
</dbReference>
<dbReference type="VEuPathDB" id="FungiDB:FUN_022139"/>
<dbReference type="Gene3D" id="1.20.120.20">
    <property type="entry name" value="Apolipoprotein"/>
    <property type="match status" value="1"/>
</dbReference>
<dbReference type="AlphaFoldDB" id="A0A2N1NPX8"/>
<comment type="caution">
    <text evidence="1">The sequence shown here is derived from an EMBL/GenBank/DDBJ whole genome shotgun (WGS) entry which is preliminary data.</text>
</comment>
<evidence type="ECO:0000313" key="1">
    <source>
        <dbReference type="EMBL" id="PKK75950.1"/>
    </source>
</evidence>
<reference evidence="1 2" key="1">
    <citation type="submission" date="2016-04" db="EMBL/GenBank/DDBJ databases">
        <title>Genome analyses suggest a sexual origin of heterokaryosis in a supposedly ancient asexual fungus.</title>
        <authorList>
            <person name="Ropars J."/>
            <person name="Sedzielewska K."/>
            <person name="Noel J."/>
            <person name="Charron P."/>
            <person name="Farinelli L."/>
            <person name="Marton T."/>
            <person name="Kruger M."/>
            <person name="Pelin A."/>
            <person name="Brachmann A."/>
            <person name="Corradi N."/>
        </authorList>
    </citation>
    <scope>NUCLEOTIDE SEQUENCE [LARGE SCALE GENOMIC DNA]</scope>
    <source>
        <strain evidence="1 2">C2</strain>
    </source>
</reference>
<proteinExistence type="predicted"/>